<dbReference type="OrthoDB" id="1931567at2759"/>
<dbReference type="InParanoid" id="A0A1X7VI79"/>
<dbReference type="GO" id="GO:0017070">
    <property type="term" value="F:U6 snRNA binding"/>
    <property type="evidence" value="ECO:0007669"/>
    <property type="project" value="TreeGrafter"/>
</dbReference>
<sequence>MRLMKHDVNLDIMDATTTQKYWVGVQLSSLTTPLTTCCIYPSPTGAMIGIDLVYNLHSAFGSWIPGMKPYIQQAMSKIMKANPVLYVLREDKEGTPAVLFRAN</sequence>
<dbReference type="GO" id="GO:0005682">
    <property type="term" value="C:U5 snRNP"/>
    <property type="evidence" value="ECO:0007669"/>
    <property type="project" value="TreeGrafter"/>
</dbReference>
<dbReference type="AlphaFoldDB" id="A0A1X7VI79"/>
<dbReference type="Gene3D" id="3.90.1570.40">
    <property type="match status" value="1"/>
</dbReference>
<dbReference type="STRING" id="400682.A0A1X7VI79"/>
<dbReference type="GO" id="GO:0030620">
    <property type="term" value="F:U2 snRNA binding"/>
    <property type="evidence" value="ECO:0007669"/>
    <property type="project" value="TreeGrafter"/>
</dbReference>
<dbReference type="eggNOG" id="KOG1795">
    <property type="taxonomic scope" value="Eukaryota"/>
</dbReference>
<proteinExistence type="predicted"/>
<dbReference type="PANTHER" id="PTHR11140:SF0">
    <property type="entry name" value="PRE-MRNA-PROCESSING-SPLICING FACTOR 8"/>
    <property type="match status" value="1"/>
</dbReference>
<dbReference type="GO" id="GO:0000244">
    <property type="term" value="P:spliceosomal tri-snRNP complex assembly"/>
    <property type="evidence" value="ECO:0007669"/>
    <property type="project" value="TreeGrafter"/>
</dbReference>
<dbReference type="GO" id="GO:0030619">
    <property type="term" value="F:U1 snRNA binding"/>
    <property type="evidence" value="ECO:0007669"/>
    <property type="project" value="TreeGrafter"/>
</dbReference>
<dbReference type="EnsemblMetazoa" id="Aqu2.1.40051_001">
    <property type="protein sequence ID" value="Aqu2.1.40051_001"/>
    <property type="gene ID" value="Aqu2.1.40051"/>
</dbReference>
<accession>A0A1X7VI79</accession>
<dbReference type="InterPro" id="IPR027652">
    <property type="entry name" value="PRP8"/>
</dbReference>
<dbReference type="GO" id="GO:0030623">
    <property type="term" value="F:U5 snRNA binding"/>
    <property type="evidence" value="ECO:0007669"/>
    <property type="project" value="TreeGrafter"/>
</dbReference>
<protein>
    <submittedName>
        <fullName evidence="1">Uncharacterized protein</fullName>
    </submittedName>
</protein>
<dbReference type="GO" id="GO:0071013">
    <property type="term" value="C:catalytic step 2 spliceosome"/>
    <property type="evidence" value="ECO:0007669"/>
    <property type="project" value="TreeGrafter"/>
</dbReference>
<name>A0A1X7VI79_AMPQE</name>
<reference evidence="1" key="1">
    <citation type="submission" date="2017-05" db="UniProtKB">
        <authorList>
            <consortium name="EnsemblMetazoa"/>
        </authorList>
    </citation>
    <scope>IDENTIFICATION</scope>
</reference>
<dbReference type="PANTHER" id="PTHR11140">
    <property type="entry name" value="PRE-MRNA SPLICING FACTOR PRP8"/>
    <property type="match status" value="1"/>
</dbReference>
<organism evidence="1">
    <name type="scientific">Amphimedon queenslandica</name>
    <name type="common">Sponge</name>
    <dbReference type="NCBI Taxonomy" id="400682"/>
    <lineage>
        <taxon>Eukaryota</taxon>
        <taxon>Metazoa</taxon>
        <taxon>Porifera</taxon>
        <taxon>Demospongiae</taxon>
        <taxon>Heteroscleromorpha</taxon>
        <taxon>Haplosclerida</taxon>
        <taxon>Niphatidae</taxon>
        <taxon>Amphimedon</taxon>
    </lineage>
</organism>
<evidence type="ECO:0000313" key="1">
    <source>
        <dbReference type="EnsemblMetazoa" id="Aqu2.1.40051_001"/>
    </source>
</evidence>
<dbReference type="GO" id="GO:0097157">
    <property type="term" value="F:pre-mRNA intronic binding"/>
    <property type="evidence" value="ECO:0007669"/>
    <property type="project" value="TreeGrafter"/>
</dbReference>